<proteinExistence type="predicted"/>
<reference evidence="1 2" key="1">
    <citation type="submission" date="2024-04" db="EMBL/GenBank/DDBJ databases">
        <title>Human intestinal bacterial collection.</title>
        <authorList>
            <person name="Pauvert C."/>
            <person name="Hitch T.C.A."/>
            <person name="Clavel T."/>
        </authorList>
    </citation>
    <scope>NUCLEOTIDE SEQUENCE [LARGE SCALE GENOMIC DNA]</scope>
    <source>
        <strain evidence="1 2">CLA-AA-H174</strain>
    </source>
</reference>
<sequence length="62" mass="7179">MKEKVIFLLLIIMLLASCAGNRKYDDLMQRADSIMNADDDSAKVAIRMLEEPYEKFSYMLTD</sequence>
<comment type="caution">
    <text evidence="1">The sequence shown here is derived from an EMBL/GenBank/DDBJ whole genome shotgun (WGS) entry which is preliminary data.</text>
</comment>
<name>A0ABV1FZW4_9BACT</name>
<dbReference type="PROSITE" id="PS51257">
    <property type="entry name" value="PROKAR_LIPOPROTEIN"/>
    <property type="match status" value="1"/>
</dbReference>
<dbReference type="RefSeq" id="WP_349226265.1">
    <property type="nucleotide sequence ID" value="NZ_JBBNFG020000031.1"/>
</dbReference>
<evidence type="ECO:0000313" key="2">
    <source>
        <dbReference type="Proteomes" id="UP001465717"/>
    </source>
</evidence>
<organism evidence="1 2">
    <name type="scientific">Segatella sinensis</name>
    <dbReference type="NCBI Taxonomy" id="3085167"/>
    <lineage>
        <taxon>Bacteria</taxon>
        <taxon>Pseudomonadati</taxon>
        <taxon>Bacteroidota</taxon>
        <taxon>Bacteroidia</taxon>
        <taxon>Bacteroidales</taxon>
        <taxon>Prevotellaceae</taxon>
        <taxon>Segatella</taxon>
    </lineage>
</organism>
<keyword evidence="2" id="KW-1185">Reference proteome</keyword>
<dbReference type="EMBL" id="JBBNGE010000030">
    <property type="protein sequence ID" value="MEQ2508529.1"/>
    <property type="molecule type" value="Genomic_DNA"/>
</dbReference>
<accession>A0ABV1FZW4</accession>
<protein>
    <submittedName>
        <fullName evidence="1">Uncharacterized protein</fullName>
    </submittedName>
</protein>
<gene>
    <name evidence="1" type="ORF">AAAT87_09595</name>
</gene>
<evidence type="ECO:0000313" key="1">
    <source>
        <dbReference type="EMBL" id="MEQ2508529.1"/>
    </source>
</evidence>
<dbReference type="Proteomes" id="UP001465717">
    <property type="component" value="Unassembled WGS sequence"/>
</dbReference>